<reference evidence="4 5" key="1">
    <citation type="journal article" date="2018" name="Nat. Ecol. Evol.">
        <title>Shark genomes provide insights into elasmobranch evolution and the origin of vertebrates.</title>
        <authorList>
            <person name="Hara Y"/>
            <person name="Yamaguchi K"/>
            <person name="Onimaru K"/>
            <person name="Kadota M"/>
            <person name="Koyanagi M"/>
            <person name="Keeley SD"/>
            <person name="Tatsumi K"/>
            <person name="Tanaka K"/>
            <person name="Motone F"/>
            <person name="Kageyama Y"/>
            <person name="Nozu R"/>
            <person name="Adachi N"/>
            <person name="Nishimura O"/>
            <person name="Nakagawa R"/>
            <person name="Tanegashima C"/>
            <person name="Kiyatake I"/>
            <person name="Matsumoto R"/>
            <person name="Murakumo K"/>
            <person name="Nishida K"/>
            <person name="Terakita A"/>
            <person name="Kuratani S"/>
            <person name="Sato K"/>
            <person name="Hyodo S Kuraku.S."/>
        </authorList>
    </citation>
    <scope>NUCLEOTIDE SEQUENCE [LARGE SCALE GENOMIC DNA]</scope>
</reference>
<dbReference type="PANTHER" id="PTHR11986">
    <property type="entry name" value="AMINOTRANSFERASE CLASS III"/>
    <property type="match status" value="1"/>
</dbReference>
<keyword evidence="3" id="KW-0663">Pyridoxal phosphate</keyword>
<comment type="similarity">
    <text evidence="2">Belongs to the class-III pyridoxal-phosphate-dependent aminotransferase family.</text>
</comment>
<dbReference type="Pfam" id="PF00202">
    <property type="entry name" value="Aminotran_3"/>
    <property type="match status" value="1"/>
</dbReference>
<dbReference type="EMBL" id="BEZZ01187217">
    <property type="protein sequence ID" value="GCC46431.1"/>
    <property type="molecule type" value="Genomic_DNA"/>
</dbReference>
<accession>A0A401TUX0</accession>
<evidence type="ECO:0000256" key="3">
    <source>
        <dbReference type="ARBA" id="ARBA00022898"/>
    </source>
</evidence>
<name>A0A401TUX0_CHIPU</name>
<comment type="cofactor">
    <cofactor evidence="1">
        <name>pyridoxal 5'-phosphate</name>
        <dbReference type="ChEBI" id="CHEBI:597326"/>
    </cofactor>
</comment>
<dbReference type="AlphaFoldDB" id="A0A401TUX0"/>
<evidence type="ECO:0000256" key="2">
    <source>
        <dbReference type="ARBA" id="ARBA00008954"/>
    </source>
</evidence>
<evidence type="ECO:0000256" key="1">
    <source>
        <dbReference type="ARBA" id="ARBA00001933"/>
    </source>
</evidence>
<dbReference type="Gene3D" id="3.40.640.10">
    <property type="entry name" value="Type I PLP-dependent aspartate aminotransferase-like (Major domain)"/>
    <property type="match status" value="1"/>
</dbReference>
<proteinExistence type="inferred from homology"/>
<comment type="caution">
    <text evidence="4">The sequence shown here is derived from an EMBL/GenBank/DDBJ whole genome shotgun (WGS) entry which is preliminary data.</text>
</comment>
<dbReference type="OrthoDB" id="10261433at2759"/>
<dbReference type="InterPro" id="IPR050103">
    <property type="entry name" value="Class-III_PLP-dep_AT"/>
</dbReference>
<organism evidence="4 5">
    <name type="scientific">Chiloscyllium punctatum</name>
    <name type="common">Brownbanded bambooshark</name>
    <name type="synonym">Hemiscyllium punctatum</name>
    <dbReference type="NCBI Taxonomy" id="137246"/>
    <lineage>
        <taxon>Eukaryota</taxon>
        <taxon>Metazoa</taxon>
        <taxon>Chordata</taxon>
        <taxon>Craniata</taxon>
        <taxon>Vertebrata</taxon>
        <taxon>Chondrichthyes</taxon>
        <taxon>Elasmobranchii</taxon>
        <taxon>Galeomorphii</taxon>
        <taxon>Galeoidea</taxon>
        <taxon>Orectolobiformes</taxon>
        <taxon>Hemiscylliidae</taxon>
        <taxon>Chiloscyllium</taxon>
    </lineage>
</organism>
<evidence type="ECO:0000313" key="4">
    <source>
        <dbReference type="EMBL" id="GCC46431.1"/>
    </source>
</evidence>
<dbReference type="STRING" id="137246.A0A401TUX0"/>
<dbReference type="GO" id="GO:0008483">
    <property type="term" value="F:transaminase activity"/>
    <property type="evidence" value="ECO:0007669"/>
    <property type="project" value="InterPro"/>
</dbReference>
<dbReference type="Proteomes" id="UP000287033">
    <property type="component" value="Unassembled WGS sequence"/>
</dbReference>
<dbReference type="InterPro" id="IPR015421">
    <property type="entry name" value="PyrdxlP-dep_Trfase_major"/>
</dbReference>
<dbReference type="GO" id="GO:0030170">
    <property type="term" value="F:pyridoxal phosphate binding"/>
    <property type="evidence" value="ECO:0007669"/>
    <property type="project" value="InterPro"/>
</dbReference>
<protein>
    <recommendedName>
        <fullName evidence="6">Acetylornithine transaminase</fullName>
    </recommendedName>
</protein>
<evidence type="ECO:0008006" key="6">
    <source>
        <dbReference type="Google" id="ProtNLM"/>
    </source>
</evidence>
<dbReference type="InterPro" id="IPR015422">
    <property type="entry name" value="PyrdxlP-dep_Trfase_small"/>
</dbReference>
<dbReference type="SUPFAM" id="SSF53383">
    <property type="entry name" value="PLP-dependent transferases"/>
    <property type="match status" value="1"/>
</dbReference>
<keyword evidence="5" id="KW-1185">Reference proteome</keyword>
<dbReference type="InterPro" id="IPR015424">
    <property type="entry name" value="PyrdxlP-dep_Trfase"/>
</dbReference>
<dbReference type="GO" id="GO:0042802">
    <property type="term" value="F:identical protein binding"/>
    <property type="evidence" value="ECO:0007669"/>
    <property type="project" value="TreeGrafter"/>
</dbReference>
<dbReference type="PANTHER" id="PTHR11986:SF113">
    <property type="entry name" value="SUCCINYLORNITHINE TRANSAMINASE"/>
    <property type="match status" value="1"/>
</dbReference>
<feature type="non-terminal residue" evidence="4">
    <location>
        <position position="206"/>
    </location>
</feature>
<dbReference type="Gene3D" id="3.90.1150.10">
    <property type="entry name" value="Aspartate Aminotransferase, domain 1"/>
    <property type="match status" value="1"/>
</dbReference>
<sequence length="206" mass="23279">MLRPNVYVRHEGYLEGPVLPHEMSYPTGQTLQYGVTLAQESAVVRPHVPTKLSIAMRLFHCTGMLRIALVWHCRTAGKGRLLAIDTDRPQHRMTPRAARKGGRFVFRSWPLLRWRQCARQLVDLGFERGEGAWLIATNGDRYLDFTSGVAVNALGHAHPHLVKALQEQATKLWHMSNLFKSPDGEVLAARLCEQSFADFVFFCNSG</sequence>
<dbReference type="InterPro" id="IPR005814">
    <property type="entry name" value="Aminotrans_3"/>
</dbReference>
<gene>
    <name evidence="4" type="ORF">chiPu_0030584</name>
</gene>
<evidence type="ECO:0000313" key="5">
    <source>
        <dbReference type="Proteomes" id="UP000287033"/>
    </source>
</evidence>